<dbReference type="PANTHER" id="PTHR36570:SF1">
    <property type="entry name" value="PROTEIN-DISULFIDE OXIDOREDUCTASE DSBI"/>
    <property type="match status" value="1"/>
</dbReference>
<evidence type="ECO:0000256" key="1">
    <source>
        <dbReference type="ARBA" id="ARBA00004429"/>
    </source>
</evidence>
<keyword evidence="5 16" id="KW-0812">Transmembrane</keyword>
<dbReference type="Proteomes" id="UP000349590">
    <property type="component" value="Unassembled WGS sequence"/>
</dbReference>
<dbReference type="InterPro" id="IPR050183">
    <property type="entry name" value="DsbB"/>
</dbReference>
<proteinExistence type="inferred from homology"/>
<evidence type="ECO:0000256" key="11">
    <source>
        <dbReference type="ARBA" id="ARBA00023284"/>
    </source>
</evidence>
<comment type="subcellular location">
    <subcellularLocation>
        <location evidence="1">Cell inner membrane</location>
        <topology evidence="1">Multi-pass membrane protein</topology>
    </subcellularLocation>
</comment>
<feature type="transmembrane region" description="Helical" evidence="16">
    <location>
        <begin position="25"/>
        <end position="43"/>
    </location>
</feature>
<accession>A0A400IAH4</accession>
<name>A0A400IAH4_CAMJU</name>
<keyword evidence="8" id="KW-0560">Oxidoreductase</keyword>
<sequence>MSCIKMKDKCRNFSLSKWQDTREPWLILIIVTIGLTCIAHFLFQEYLFMEPCEQCVYIRFDMLVMAISGMIALINPTNNIIKIFSYSLAFYGIWLGLEHCLTLNHIHEVVHSENPFAGVDGCREIPIYPFNLPLHEWAPSWFLPTGECGMDTPVVPKNAYNHLNAFQKFFIGTLPDFENGLYSNGWYLIPSLKFMNMAICCLIAFLCCFVVLFAMFIAYVLDKNKPNAKIFALVIVILVLVFKFIGEPKNPNQNIASLIHLNQVVLRCS</sequence>
<keyword evidence="9 16" id="KW-0472">Membrane</keyword>
<comment type="caution">
    <text evidence="17">The sequence shown here is derived from an EMBL/GenBank/DDBJ whole genome shotgun (WGS) entry which is preliminary data.</text>
</comment>
<comment type="subunit">
    <text evidence="14">Interacts with DsbL.</text>
</comment>
<evidence type="ECO:0000256" key="4">
    <source>
        <dbReference type="ARBA" id="ARBA00022519"/>
    </source>
</evidence>
<evidence type="ECO:0000256" key="12">
    <source>
        <dbReference type="ARBA" id="ARBA00037310"/>
    </source>
</evidence>
<feature type="transmembrane region" description="Helical" evidence="16">
    <location>
        <begin position="197"/>
        <end position="221"/>
    </location>
</feature>
<comment type="similarity">
    <text evidence="13">Belongs to the DsbB family. DsbI subfamily.</text>
</comment>
<dbReference type="AlphaFoldDB" id="A0A400IAH4"/>
<evidence type="ECO:0000256" key="13">
    <source>
        <dbReference type="ARBA" id="ARBA00038060"/>
    </source>
</evidence>
<evidence type="ECO:0000256" key="16">
    <source>
        <dbReference type="SAM" id="Phobius"/>
    </source>
</evidence>
<dbReference type="EMBL" id="MKBD01000029">
    <property type="protein sequence ID" value="OEY00951.1"/>
    <property type="molecule type" value="Genomic_DNA"/>
</dbReference>
<evidence type="ECO:0000313" key="17">
    <source>
        <dbReference type="EMBL" id="EAJ9717897.1"/>
    </source>
</evidence>
<comment type="function">
    <text evidence="12">Required for disulfide bond formation in some proteins. Part of a redox system composed of DsbI and DsbL that mediates formation of an essential disulfide bond in AssT.</text>
</comment>
<evidence type="ECO:0000256" key="7">
    <source>
        <dbReference type="ARBA" id="ARBA00022989"/>
    </source>
</evidence>
<dbReference type="GO" id="GO:0005886">
    <property type="term" value="C:plasma membrane"/>
    <property type="evidence" value="ECO:0007669"/>
    <property type="project" value="UniProtKB-SubCell"/>
</dbReference>
<evidence type="ECO:0000313" key="18">
    <source>
        <dbReference type="EMBL" id="OEY00951.1"/>
    </source>
</evidence>
<keyword evidence="7 16" id="KW-1133">Transmembrane helix</keyword>
<evidence type="ECO:0000313" key="20">
    <source>
        <dbReference type="Proteomes" id="UP000865592"/>
    </source>
</evidence>
<keyword evidence="4" id="KW-0997">Cell inner membrane</keyword>
<feature type="transmembrane region" description="Helical" evidence="16">
    <location>
        <begin position="227"/>
        <end position="245"/>
    </location>
</feature>
<dbReference type="InterPro" id="IPR023380">
    <property type="entry name" value="DsbB-like_sf"/>
</dbReference>
<evidence type="ECO:0000256" key="15">
    <source>
        <dbReference type="ARBA" id="ARBA00039389"/>
    </source>
</evidence>
<gene>
    <name evidence="17" type="primary">dsbI</name>
    <name evidence="18" type="ORF">A0K99_08905</name>
    <name evidence="17" type="ORF">E8P16_00245</name>
</gene>
<evidence type="ECO:0000256" key="6">
    <source>
        <dbReference type="ARBA" id="ARBA00022982"/>
    </source>
</evidence>
<dbReference type="Gene3D" id="1.20.1550.10">
    <property type="entry name" value="DsbB-like"/>
    <property type="match status" value="1"/>
</dbReference>
<evidence type="ECO:0000256" key="2">
    <source>
        <dbReference type="ARBA" id="ARBA00022448"/>
    </source>
</evidence>
<evidence type="ECO:0000256" key="9">
    <source>
        <dbReference type="ARBA" id="ARBA00023136"/>
    </source>
</evidence>
<dbReference type="RefSeq" id="WP_002873836.1">
    <property type="nucleotide sequence ID" value="NZ_AP028357.1"/>
</dbReference>
<keyword evidence="6" id="KW-0249">Electron transport</keyword>
<evidence type="ECO:0000256" key="10">
    <source>
        <dbReference type="ARBA" id="ARBA00023157"/>
    </source>
</evidence>
<keyword evidence="10" id="KW-1015">Disulfide bond</keyword>
<evidence type="ECO:0000313" key="19">
    <source>
        <dbReference type="Proteomes" id="UP000349590"/>
    </source>
</evidence>
<keyword evidence="2" id="KW-0813">Transport</keyword>
<dbReference type="Proteomes" id="UP000865592">
    <property type="component" value="Unassembled WGS sequence"/>
</dbReference>
<evidence type="ECO:0000256" key="14">
    <source>
        <dbReference type="ARBA" id="ARBA00038526"/>
    </source>
</evidence>
<keyword evidence="3" id="KW-1003">Cell membrane</keyword>
<dbReference type="GO" id="GO:0015035">
    <property type="term" value="F:protein-disulfide reductase activity"/>
    <property type="evidence" value="ECO:0007669"/>
    <property type="project" value="InterPro"/>
</dbReference>
<organism evidence="17 19">
    <name type="scientific">Campylobacter jejuni</name>
    <dbReference type="NCBI Taxonomy" id="197"/>
    <lineage>
        <taxon>Bacteria</taxon>
        <taxon>Pseudomonadati</taxon>
        <taxon>Campylobacterota</taxon>
        <taxon>Epsilonproteobacteria</taxon>
        <taxon>Campylobacterales</taxon>
        <taxon>Campylobacteraceae</taxon>
        <taxon>Campylobacter</taxon>
    </lineage>
</organism>
<evidence type="ECO:0000256" key="5">
    <source>
        <dbReference type="ARBA" id="ARBA00022692"/>
    </source>
</evidence>
<dbReference type="Pfam" id="PF02600">
    <property type="entry name" value="DsbB"/>
    <property type="match status" value="1"/>
</dbReference>
<keyword evidence="11" id="KW-0676">Redox-active center</keyword>
<protein>
    <recommendedName>
        <fullName evidence="15">Putative protein-disulfide oxidoreductase DsbI</fullName>
    </recommendedName>
</protein>
<dbReference type="GO" id="GO:0006457">
    <property type="term" value="P:protein folding"/>
    <property type="evidence" value="ECO:0007669"/>
    <property type="project" value="InterPro"/>
</dbReference>
<evidence type="ECO:0000256" key="8">
    <source>
        <dbReference type="ARBA" id="ARBA00023002"/>
    </source>
</evidence>
<reference evidence="17 19" key="2">
    <citation type="submission" date="2019-04" db="EMBL/GenBank/DDBJ databases">
        <authorList>
            <consortium name="PulseNet: The National Subtyping Network for Foodborne Disease Surveillance"/>
            <person name="Tarr C.L."/>
            <person name="Trees E."/>
            <person name="Katz L.S."/>
            <person name="Carleton-Romer H.A."/>
            <person name="Stroika S."/>
            <person name="Kucerova Z."/>
            <person name="Roache K.F."/>
            <person name="Sabol A.L."/>
            <person name="Besser J."/>
            <person name="Gerner-Smidt P."/>
        </authorList>
    </citation>
    <scope>NUCLEOTIDE SEQUENCE [LARGE SCALE GENOMIC DNA]</scope>
    <source>
        <strain evidence="17 19">PNUSAC009041</strain>
    </source>
</reference>
<feature type="transmembrane region" description="Helical" evidence="16">
    <location>
        <begin position="55"/>
        <end position="74"/>
    </location>
</feature>
<reference evidence="18 20" key="1">
    <citation type="submission" date="2016-09" db="EMBL/GenBank/DDBJ databases">
        <title>Campylobacter genomics.</title>
        <authorList>
            <person name="Weis A.M."/>
            <person name="Weimer B.C."/>
            <person name="Gilpin B."/>
            <person name="Huang B.C."/>
            <person name="Kong N."/>
        </authorList>
    </citation>
    <scope>NUCLEOTIDE SEQUENCE [LARGE SCALE GENOMIC DNA]</scope>
    <source>
        <strain evidence="18 20">BCW_4735</strain>
    </source>
</reference>
<dbReference type="SUPFAM" id="SSF158442">
    <property type="entry name" value="DsbB-like"/>
    <property type="match status" value="1"/>
</dbReference>
<dbReference type="NCBIfam" id="NF003304">
    <property type="entry name" value="PRK04307.1"/>
    <property type="match status" value="1"/>
</dbReference>
<evidence type="ECO:0000256" key="3">
    <source>
        <dbReference type="ARBA" id="ARBA00022475"/>
    </source>
</evidence>
<dbReference type="InterPro" id="IPR003752">
    <property type="entry name" value="DiS_bond_form_DsbB/BdbC"/>
</dbReference>
<dbReference type="EMBL" id="AACCII010000001">
    <property type="protein sequence ID" value="EAJ9717897.1"/>
    <property type="molecule type" value="Genomic_DNA"/>
</dbReference>
<dbReference type="PANTHER" id="PTHR36570">
    <property type="entry name" value="DISULFIDE BOND FORMATION PROTEIN B"/>
    <property type="match status" value="1"/>
</dbReference>